<dbReference type="PROSITE" id="PS50090">
    <property type="entry name" value="MYB_LIKE"/>
    <property type="match status" value="1"/>
</dbReference>
<comment type="subcellular location">
    <subcellularLocation>
        <location evidence="1">Nucleus</location>
    </subcellularLocation>
</comment>
<feature type="domain" description="SANT" evidence="8">
    <location>
        <begin position="22"/>
        <end position="73"/>
    </location>
</feature>
<feature type="compositionally biased region" description="Acidic residues" evidence="6">
    <location>
        <begin position="599"/>
        <end position="614"/>
    </location>
</feature>
<feature type="compositionally biased region" description="Polar residues" evidence="6">
    <location>
        <begin position="588"/>
        <end position="597"/>
    </location>
</feature>
<feature type="region of interest" description="Disordered" evidence="6">
    <location>
        <begin position="89"/>
        <end position="108"/>
    </location>
</feature>
<evidence type="ECO:0000256" key="6">
    <source>
        <dbReference type="SAM" id="MobiDB-lite"/>
    </source>
</evidence>
<feature type="region of interest" description="Disordered" evidence="6">
    <location>
        <begin position="262"/>
        <end position="283"/>
    </location>
</feature>
<dbReference type="InterPro" id="IPR006447">
    <property type="entry name" value="Myb_dom_plants"/>
</dbReference>
<evidence type="ECO:0000313" key="10">
    <source>
        <dbReference type="EMBL" id="RZC69580.1"/>
    </source>
</evidence>
<dbReference type="Gramene" id="RZC69580">
    <property type="protein sequence ID" value="RZC69580"/>
    <property type="gene ID" value="C5167_032688"/>
</dbReference>
<feature type="compositionally biased region" description="Basic and acidic residues" evidence="6">
    <location>
        <begin position="615"/>
        <end position="636"/>
    </location>
</feature>
<dbReference type="InterPro" id="IPR017930">
    <property type="entry name" value="Myb_dom"/>
</dbReference>
<keyword evidence="11" id="KW-1185">Reference proteome</keyword>
<dbReference type="PANTHER" id="PTHR12802">
    <property type="entry name" value="SWI/SNF COMPLEX-RELATED"/>
    <property type="match status" value="1"/>
</dbReference>
<evidence type="ECO:0000256" key="2">
    <source>
        <dbReference type="ARBA" id="ARBA00023015"/>
    </source>
</evidence>
<accession>A0A4Y7KB52</accession>
<evidence type="ECO:0000259" key="7">
    <source>
        <dbReference type="PROSITE" id="PS50090"/>
    </source>
</evidence>
<evidence type="ECO:0000256" key="5">
    <source>
        <dbReference type="ARBA" id="ARBA00023242"/>
    </source>
</evidence>
<evidence type="ECO:0000256" key="3">
    <source>
        <dbReference type="ARBA" id="ARBA00023125"/>
    </source>
</evidence>
<feature type="region of interest" description="Disordered" evidence="6">
    <location>
        <begin position="689"/>
        <end position="712"/>
    </location>
</feature>
<dbReference type="GO" id="GO:0010468">
    <property type="term" value="P:regulation of gene expression"/>
    <property type="evidence" value="ECO:0007669"/>
    <property type="project" value="UniProtKB-ARBA"/>
</dbReference>
<dbReference type="InterPro" id="IPR009057">
    <property type="entry name" value="Homeodomain-like_sf"/>
</dbReference>
<evidence type="ECO:0000259" key="8">
    <source>
        <dbReference type="PROSITE" id="PS51293"/>
    </source>
</evidence>
<keyword evidence="3" id="KW-0238">DNA-binding</keyword>
<dbReference type="PANTHER" id="PTHR12802:SF174">
    <property type="entry name" value="LATE ELONGATED HYPOCOTYL-LIKE PROTEIN"/>
    <property type="match status" value="1"/>
</dbReference>
<dbReference type="OMA" id="SECNQQA"/>
<evidence type="ECO:0000313" key="11">
    <source>
        <dbReference type="Proteomes" id="UP000316621"/>
    </source>
</evidence>
<gene>
    <name evidence="10" type="ORF">C5167_032688</name>
</gene>
<feature type="compositionally biased region" description="Low complexity" evidence="6">
    <location>
        <begin position="641"/>
        <end position="665"/>
    </location>
</feature>
<keyword evidence="2" id="KW-0805">Transcription regulation</keyword>
<feature type="compositionally biased region" description="Polar residues" evidence="6">
    <location>
        <begin position="144"/>
        <end position="155"/>
    </location>
</feature>
<dbReference type="AlphaFoldDB" id="A0A4Y7KB52"/>
<feature type="domain" description="Myb-like" evidence="7">
    <location>
        <begin position="19"/>
        <end position="69"/>
    </location>
</feature>
<dbReference type="FunFam" id="1.10.10.60:FF:000023">
    <property type="entry name" value="protein REVEILLE 6 isoform X1"/>
    <property type="match status" value="1"/>
</dbReference>
<keyword evidence="5" id="KW-0539">Nucleus</keyword>
<feature type="compositionally biased region" description="Polar residues" evidence="6">
    <location>
        <begin position="525"/>
        <end position="537"/>
    </location>
</feature>
<proteinExistence type="predicted"/>
<dbReference type="Gene3D" id="1.10.10.60">
    <property type="entry name" value="Homeodomain-like"/>
    <property type="match status" value="1"/>
</dbReference>
<dbReference type="SUPFAM" id="SSF46689">
    <property type="entry name" value="Homeodomain-like"/>
    <property type="match status" value="1"/>
</dbReference>
<dbReference type="PROSITE" id="PS51294">
    <property type="entry name" value="HTH_MYB"/>
    <property type="match status" value="1"/>
</dbReference>
<dbReference type="InterPro" id="IPR001005">
    <property type="entry name" value="SANT/Myb"/>
</dbReference>
<sequence>MDSYSCGEDLFLKARKPYTITKQRERWTEEEHNRFLEALKLHGRAWQRIEEHIGTKTAVQIRSHAQKFFSKLEKEAVVKGVSLGQTLEIEIPPPRPKRKPSYPYPRKSYRASSITSSVPVTDGKLLTLTSSLYPGSEISELKNDPSSQNPGGTENSAREKETLDEENCLEDNLFQEASCVSVPSASQSSISTSMVLQKICTFREFVPSRKDIIESKDHIGKGDYPKLDTKDVLKSDRTEANLSHVDINGTGEMLSLKNSCHSSQDKLVRGNNTDKLKKPENVGQLSTADEIQANHSYPRHVPVHIVNMSSGACVQPRPPGVYPTPNICHLGSHGNPYIFPNLTVSAATQPNSNITSRSSLHHQTLPNFPPPFAPLHNQETQKSAQNISSAFGGLLMSALLQNPAAHTASLAASFWPTPNGETSLDSSAGPLGGFLSEQMSATPNLAAIAAATVAAASAWWAAHGMLPLCPPMHTGFSYPQPQPTTATPMDITHAPLVDNNERQDNSTNNSPWEAEQIDPEVSEATKPQNRTSKWQTLSSSDSAESGGGSQSNCNKPKSAGEEQNPDTTTELVHDSNKSKMRKKVDRSSCGSNTASSTEVETDALEQDEEEPEQDQAEKEREESKEADSNHQVGEHNRRSRSSTSNTNGNTSANTNGSTSTNTNTNESWKEVSEEGRIAFQALFTRQVLPQSFSPPPDPKIIVQQQQQQQQPAENIVMEELKQISDVKDDDDEQMLQLNLSSSNSWGVNPEHSSLLDNNVTESSFLSMGLGHGKFKARRTGFKPYKRCSVEAKESRITGGSGQCCEEKGPKRIRLEGDASTPILSSLGMLEHGM</sequence>
<dbReference type="STRING" id="3469.A0A4Y7KB52"/>
<evidence type="ECO:0000259" key="9">
    <source>
        <dbReference type="PROSITE" id="PS51294"/>
    </source>
</evidence>
<dbReference type="GO" id="GO:0003677">
    <property type="term" value="F:DNA binding"/>
    <property type="evidence" value="ECO:0007669"/>
    <property type="project" value="UniProtKB-KW"/>
</dbReference>
<feature type="region of interest" description="Disordered" evidence="6">
    <location>
        <begin position="498"/>
        <end position="672"/>
    </location>
</feature>
<dbReference type="NCBIfam" id="TIGR01557">
    <property type="entry name" value="myb_SHAQKYF"/>
    <property type="match status" value="1"/>
</dbReference>
<dbReference type="GO" id="GO:0005634">
    <property type="term" value="C:nucleus"/>
    <property type="evidence" value="ECO:0007669"/>
    <property type="project" value="UniProtKB-SubCell"/>
</dbReference>
<dbReference type="SMART" id="SM00717">
    <property type="entry name" value="SANT"/>
    <property type="match status" value="1"/>
</dbReference>
<evidence type="ECO:0000256" key="1">
    <source>
        <dbReference type="ARBA" id="ARBA00004123"/>
    </source>
</evidence>
<name>A0A4Y7KB52_PAPSO</name>
<feature type="region of interest" description="Disordered" evidence="6">
    <location>
        <begin position="137"/>
        <end position="163"/>
    </location>
</feature>
<dbReference type="InterPro" id="IPR017884">
    <property type="entry name" value="SANT_dom"/>
</dbReference>
<dbReference type="Pfam" id="PF00249">
    <property type="entry name" value="Myb_DNA-binding"/>
    <property type="match status" value="1"/>
</dbReference>
<organism evidence="10 11">
    <name type="scientific">Papaver somniferum</name>
    <name type="common">Opium poppy</name>
    <dbReference type="NCBI Taxonomy" id="3469"/>
    <lineage>
        <taxon>Eukaryota</taxon>
        <taxon>Viridiplantae</taxon>
        <taxon>Streptophyta</taxon>
        <taxon>Embryophyta</taxon>
        <taxon>Tracheophyta</taxon>
        <taxon>Spermatophyta</taxon>
        <taxon>Magnoliopsida</taxon>
        <taxon>Ranunculales</taxon>
        <taxon>Papaveraceae</taxon>
        <taxon>Papaveroideae</taxon>
        <taxon>Papaver</taxon>
    </lineage>
</organism>
<dbReference type="PROSITE" id="PS51293">
    <property type="entry name" value="SANT"/>
    <property type="match status" value="1"/>
</dbReference>
<protein>
    <submittedName>
        <fullName evidence="10">Uncharacterized protein</fullName>
    </submittedName>
</protein>
<evidence type="ECO:0000256" key="4">
    <source>
        <dbReference type="ARBA" id="ARBA00023163"/>
    </source>
</evidence>
<dbReference type="CDD" id="cd00167">
    <property type="entry name" value="SANT"/>
    <property type="match status" value="1"/>
</dbReference>
<dbReference type="EMBL" id="CM010721">
    <property type="protein sequence ID" value="RZC69580.1"/>
    <property type="molecule type" value="Genomic_DNA"/>
</dbReference>
<reference evidence="10 11" key="1">
    <citation type="journal article" date="2018" name="Science">
        <title>The opium poppy genome and morphinan production.</title>
        <authorList>
            <person name="Guo L."/>
            <person name="Winzer T."/>
            <person name="Yang X."/>
            <person name="Li Y."/>
            <person name="Ning Z."/>
            <person name="He Z."/>
            <person name="Teodor R."/>
            <person name="Lu Y."/>
            <person name="Bowser T.A."/>
            <person name="Graham I.A."/>
            <person name="Ye K."/>
        </authorList>
    </citation>
    <scope>NUCLEOTIDE SEQUENCE [LARGE SCALE GENOMIC DNA]</scope>
    <source>
        <strain evidence="11">cv. HN1</strain>
        <tissue evidence="10">Leaves</tissue>
    </source>
</reference>
<feature type="domain" description="HTH myb-type" evidence="9">
    <location>
        <begin position="19"/>
        <end position="73"/>
    </location>
</feature>
<feature type="compositionally biased region" description="Basic and acidic residues" evidence="6">
    <location>
        <begin position="263"/>
        <end position="280"/>
    </location>
</feature>
<dbReference type="Proteomes" id="UP000316621">
    <property type="component" value="Chromosome 7"/>
</dbReference>
<keyword evidence="4" id="KW-0804">Transcription</keyword>